<dbReference type="InterPro" id="IPR037923">
    <property type="entry name" value="HTH-like"/>
</dbReference>
<dbReference type="PROSITE" id="PS01124">
    <property type="entry name" value="HTH_ARAC_FAMILY_2"/>
    <property type="match status" value="1"/>
</dbReference>
<comment type="caution">
    <text evidence="5">The sequence shown here is derived from an EMBL/GenBank/DDBJ whole genome shotgun (WGS) entry which is preliminary data.</text>
</comment>
<dbReference type="InterPro" id="IPR009057">
    <property type="entry name" value="Homeodomain-like_sf"/>
</dbReference>
<name>A0A558BSR1_9BACT</name>
<feature type="domain" description="HTH araC/xylS-type" evidence="4">
    <location>
        <begin position="192"/>
        <end position="294"/>
    </location>
</feature>
<keyword evidence="2" id="KW-0238">DNA-binding</keyword>
<gene>
    <name evidence="5" type="ORF">FNT36_18120</name>
</gene>
<dbReference type="EMBL" id="VMRJ01000004">
    <property type="protein sequence ID" value="TVT39560.1"/>
    <property type="molecule type" value="Genomic_DNA"/>
</dbReference>
<dbReference type="Pfam" id="PF12833">
    <property type="entry name" value="HTH_18"/>
    <property type="match status" value="1"/>
</dbReference>
<dbReference type="PANTHER" id="PTHR43280">
    <property type="entry name" value="ARAC-FAMILY TRANSCRIPTIONAL REGULATOR"/>
    <property type="match status" value="1"/>
</dbReference>
<evidence type="ECO:0000256" key="1">
    <source>
        <dbReference type="ARBA" id="ARBA00023015"/>
    </source>
</evidence>
<keyword evidence="1" id="KW-0805">Transcription regulation</keyword>
<reference evidence="5 6" key="1">
    <citation type="submission" date="2019-07" db="EMBL/GenBank/DDBJ databases">
        <title>Hymenobacter sp. straun FUR1 Genome sequencing and assembly.</title>
        <authorList>
            <person name="Chhetri G."/>
        </authorList>
    </citation>
    <scope>NUCLEOTIDE SEQUENCE [LARGE SCALE GENOMIC DNA]</scope>
    <source>
        <strain evidence="5 6">Fur1</strain>
    </source>
</reference>
<dbReference type="PANTHER" id="PTHR43280:SF32">
    <property type="entry name" value="TRANSCRIPTIONAL REGULATORY PROTEIN"/>
    <property type="match status" value="1"/>
</dbReference>
<dbReference type="InterPro" id="IPR003313">
    <property type="entry name" value="AraC-bd"/>
</dbReference>
<dbReference type="Pfam" id="PF02311">
    <property type="entry name" value="AraC_binding"/>
    <property type="match status" value="1"/>
</dbReference>
<accession>A0A558BSR1</accession>
<dbReference type="RefSeq" id="WP_144850546.1">
    <property type="nucleotide sequence ID" value="NZ_VMRJ01000004.1"/>
</dbReference>
<proteinExistence type="predicted"/>
<keyword evidence="6" id="KW-1185">Reference proteome</keyword>
<evidence type="ECO:0000259" key="4">
    <source>
        <dbReference type="PROSITE" id="PS01124"/>
    </source>
</evidence>
<dbReference type="SUPFAM" id="SSF46689">
    <property type="entry name" value="Homeodomain-like"/>
    <property type="match status" value="1"/>
</dbReference>
<dbReference type="InterPro" id="IPR018060">
    <property type="entry name" value="HTH_AraC"/>
</dbReference>
<dbReference type="Proteomes" id="UP000317624">
    <property type="component" value="Unassembled WGS sequence"/>
</dbReference>
<dbReference type="SMART" id="SM00342">
    <property type="entry name" value="HTH_ARAC"/>
    <property type="match status" value="1"/>
</dbReference>
<evidence type="ECO:0000256" key="2">
    <source>
        <dbReference type="ARBA" id="ARBA00023125"/>
    </source>
</evidence>
<dbReference type="SUPFAM" id="SSF51215">
    <property type="entry name" value="Regulatory protein AraC"/>
    <property type="match status" value="1"/>
</dbReference>
<evidence type="ECO:0000313" key="5">
    <source>
        <dbReference type="EMBL" id="TVT39560.1"/>
    </source>
</evidence>
<dbReference type="AlphaFoldDB" id="A0A558BSR1"/>
<evidence type="ECO:0000313" key="6">
    <source>
        <dbReference type="Proteomes" id="UP000317624"/>
    </source>
</evidence>
<protein>
    <submittedName>
        <fullName evidence="5">Helix-turn-helix transcriptional regulator</fullName>
    </submittedName>
</protein>
<dbReference type="GO" id="GO:0003700">
    <property type="term" value="F:DNA-binding transcription factor activity"/>
    <property type="evidence" value="ECO:0007669"/>
    <property type="project" value="InterPro"/>
</dbReference>
<dbReference type="Gene3D" id="1.10.10.60">
    <property type="entry name" value="Homeodomain-like"/>
    <property type="match status" value="1"/>
</dbReference>
<organism evidence="5 6">
    <name type="scientific">Hymenobacter setariae</name>
    <dbReference type="NCBI Taxonomy" id="2594794"/>
    <lineage>
        <taxon>Bacteria</taxon>
        <taxon>Pseudomonadati</taxon>
        <taxon>Bacteroidota</taxon>
        <taxon>Cytophagia</taxon>
        <taxon>Cytophagales</taxon>
        <taxon>Hymenobacteraceae</taxon>
        <taxon>Hymenobacter</taxon>
    </lineage>
</organism>
<evidence type="ECO:0000256" key="3">
    <source>
        <dbReference type="ARBA" id="ARBA00023163"/>
    </source>
</evidence>
<dbReference type="GO" id="GO:0043565">
    <property type="term" value="F:sequence-specific DNA binding"/>
    <property type="evidence" value="ECO:0007669"/>
    <property type="project" value="InterPro"/>
</dbReference>
<dbReference type="OrthoDB" id="3186094at2"/>
<sequence length="299" mass="33048">METPALPTFGFDAYPQTAELLHPKPPTEALEQLVVYRREERFATCRQHIELHRRAFYKLSLIAEGGGDFTLDSEVVAVAPRSILLVPPGTALSWRLHEGPQTGLYCFFSPDFYNAGLLPGYQLGAMLAGGAPYVYHAASPAEYATLAQSGEQLYAQQAHLEKARHHLRLLLADVREWERPIASATAQTPVVQQFLQLIAVRLAAATEPVLTLDAYAADLCLTPKQLSALCRQATGQSAANLLKEKVATEARVLLTGTQLPISDIAYRLTFYDAAHFSRWFRQAVGQAPSAYRAQFTTYK</sequence>
<keyword evidence="3" id="KW-0804">Transcription</keyword>